<evidence type="ECO:0000256" key="2">
    <source>
        <dbReference type="ARBA" id="ARBA00004167"/>
    </source>
</evidence>
<dbReference type="InterPro" id="IPR025287">
    <property type="entry name" value="WAK_GUB"/>
</dbReference>
<feature type="chain" id="PRO_5012564728" description="RING-type E3 ubiquitin transferase" evidence="17">
    <location>
        <begin position="18"/>
        <end position="378"/>
    </location>
</feature>
<dbReference type="SMART" id="SM00184">
    <property type="entry name" value="RING"/>
    <property type="match status" value="1"/>
</dbReference>
<dbReference type="Pfam" id="PF13947">
    <property type="entry name" value="GUB_WAK_bind"/>
    <property type="match status" value="1"/>
</dbReference>
<dbReference type="GO" id="GO:0030247">
    <property type="term" value="F:polysaccharide binding"/>
    <property type="evidence" value="ECO:0007669"/>
    <property type="project" value="InterPro"/>
</dbReference>
<evidence type="ECO:0000256" key="11">
    <source>
        <dbReference type="ARBA" id="ARBA00022833"/>
    </source>
</evidence>
<dbReference type="GO" id="GO:0061630">
    <property type="term" value="F:ubiquitin protein ligase activity"/>
    <property type="evidence" value="ECO:0007669"/>
    <property type="project" value="UniProtKB-EC"/>
</dbReference>
<dbReference type="GO" id="GO:0008270">
    <property type="term" value="F:zinc ion binding"/>
    <property type="evidence" value="ECO:0007669"/>
    <property type="project" value="UniProtKB-KW"/>
</dbReference>
<evidence type="ECO:0000256" key="3">
    <source>
        <dbReference type="ARBA" id="ARBA00004906"/>
    </source>
</evidence>
<evidence type="ECO:0000256" key="5">
    <source>
        <dbReference type="ARBA" id="ARBA00022679"/>
    </source>
</evidence>
<evidence type="ECO:0000256" key="15">
    <source>
        <dbReference type="PROSITE-ProRule" id="PRU00175"/>
    </source>
</evidence>
<evidence type="ECO:0000256" key="10">
    <source>
        <dbReference type="ARBA" id="ARBA00022786"/>
    </source>
</evidence>
<comment type="similarity">
    <text evidence="14">Belongs to the RING-type zinc finger family. ATL subfamily.</text>
</comment>
<dbReference type="Pfam" id="PF13639">
    <property type="entry name" value="zf-RING_2"/>
    <property type="match status" value="1"/>
</dbReference>
<gene>
    <name evidence="19" type="ORF">MANES_02G010100v8</name>
</gene>
<dbReference type="InterPro" id="IPR013083">
    <property type="entry name" value="Znf_RING/FYVE/PHD"/>
</dbReference>
<dbReference type="Gene3D" id="3.30.40.10">
    <property type="entry name" value="Zinc/RING finger domain, C3HC4 (zinc finger)"/>
    <property type="match status" value="1"/>
</dbReference>
<evidence type="ECO:0000256" key="6">
    <source>
        <dbReference type="ARBA" id="ARBA00022692"/>
    </source>
</evidence>
<keyword evidence="12 16" id="KW-1133">Transmembrane helix</keyword>
<dbReference type="PROSITE" id="PS50089">
    <property type="entry name" value="ZF_RING_2"/>
    <property type="match status" value="1"/>
</dbReference>
<dbReference type="CDD" id="cd16461">
    <property type="entry name" value="RING-H2_EL5-like"/>
    <property type="match status" value="1"/>
</dbReference>
<evidence type="ECO:0000256" key="16">
    <source>
        <dbReference type="SAM" id="Phobius"/>
    </source>
</evidence>
<evidence type="ECO:0000313" key="19">
    <source>
        <dbReference type="EMBL" id="OAY56362.1"/>
    </source>
</evidence>
<dbReference type="Proteomes" id="UP000091857">
    <property type="component" value="Chromosome 2"/>
</dbReference>
<dbReference type="GO" id="GO:0016020">
    <property type="term" value="C:membrane"/>
    <property type="evidence" value="ECO:0007669"/>
    <property type="project" value="UniProtKB-SubCell"/>
</dbReference>
<feature type="domain" description="RING-type" evidence="18">
    <location>
        <begin position="309"/>
        <end position="351"/>
    </location>
</feature>
<evidence type="ECO:0000256" key="14">
    <source>
        <dbReference type="ARBA" id="ARBA00024209"/>
    </source>
</evidence>
<evidence type="ECO:0000256" key="9">
    <source>
        <dbReference type="ARBA" id="ARBA00022771"/>
    </source>
</evidence>
<evidence type="ECO:0000313" key="20">
    <source>
        <dbReference type="Proteomes" id="UP000091857"/>
    </source>
</evidence>
<keyword evidence="7" id="KW-0479">Metal-binding</keyword>
<proteinExistence type="inferred from homology"/>
<comment type="catalytic activity">
    <reaction evidence="1">
        <text>S-ubiquitinyl-[E2 ubiquitin-conjugating enzyme]-L-cysteine + [acceptor protein]-L-lysine = [E2 ubiquitin-conjugating enzyme]-L-cysteine + N(6)-ubiquitinyl-[acceptor protein]-L-lysine.</text>
        <dbReference type="EC" id="2.3.2.27"/>
    </reaction>
</comment>
<organism evidence="19 20">
    <name type="scientific">Manihot esculenta</name>
    <name type="common">Cassava</name>
    <name type="synonym">Jatropha manihot</name>
    <dbReference type="NCBI Taxonomy" id="3983"/>
    <lineage>
        <taxon>Eukaryota</taxon>
        <taxon>Viridiplantae</taxon>
        <taxon>Streptophyta</taxon>
        <taxon>Embryophyta</taxon>
        <taxon>Tracheophyta</taxon>
        <taxon>Spermatophyta</taxon>
        <taxon>Magnoliopsida</taxon>
        <taxon>eudicotyledons</taxon>
        <taxon>Gunneridae</taxon>
        <taxon>Pentapetalae</taxon>
        <taxon>rosids</taxon>
        <taxon>fabids</taxon>
        <taxon>Malpighiales</taxon>
        <taxon>Euphorbiaceae</taxon>
        <taxon>Crotonoideae</taxon>
        <taxon>Manihoteae</taxon>
        <taxon>Manihot</taxon>
    </lineage>
</organism>
<sequence>MGVLTLFFLFFIKVSLALQFCEDLCSSIGPGVRFPFGLDSDGCSYPGFNLSCNEKGLTILNLPLSGNFIVQHIDYQAQEIRIRDPGNCFAKRLLHKLSLQGSPFVRVFNRAFSFLNCSSNFSTSAPLPRPARLINCLSNNDFTVVAMPVSSEGDLPSIPSCTVMKEIVDVPVFWPRYPEGESSLIWTTPDCVGCEQNGGTCGFKDSGSLEIECFNLPSTDRVLPRSAKYGIIIGVGIPALLCMIGLGSYLCSRLRNYSRSHPSSTEVNTTFANPPSISISGLDGPTIESYPKILLGESRRLPKPNDNTCPICLSEYQPKETLRTIPECNHYFHADCIDEWLKMNATCPLCRNSPDISYISANPSSLLSASPSSLSSGT</sequence>
<keyword evidence="11" id="KW-0862">Zinc</keyword>
<evidence type="ECO:0000256" key="8">
    <source>
        <dbReference type="ARBA" id="ARBA00022729"/>
    </source>
</evidence>
<evidence type="ECO:0000256" key="12">
    <source>
        <dbReference type="ARBA" id="ARBA00022989"/>
    </source>
</evidence>
<evidence type="ECO:0000256" key="4">
    <source>
        <dbReference type="ARBA" id="ARBA00012483"/>
    </source>
</evidence>
<evidence type="ECO:0000259" key="18">
    <source>
        <dbReference type="PROSITE" id="PS50089"/>
    </source>
</evidence>
<comment type="pathway">
    <text evidence="3">Protein modification; protein ubiquitination.</text>
</comment>
<evidence type="ECO:0000256" key="7">
    <source>
        <dbReference type="ARBA" id="ARBA00022723"/>
    </source>
</evidence>
<keyword evidence="5" id="KW-0808">Transferase</keyword>
<dbReference type="AlphaFoldDB" id="A0A2C9WC48"/>
<keyword evidence="20" id="KW-1185">Reference proteome</keyword>
<keyword evidence="13 16" id="KW-0472">Membrane</keyword>
<feature type="signal peptide" evidence="17">
    <location>
        <begin position="1"/>
        <end position="17"/>
    </location>
</feature>
<dbReference type="PANTHER" id="PTHR46279">
    <property type="entry name" value="RING/U-BOX SUPERFAMILY PROTEIN"/>
    <property type="match status" value="1"/>
</dbReference>
<dbReference type="OMA" id="NHYFHAH"/>
<keyword evidence="10" id="KW-0833">Ubl conjugation pathway</keyword>
<evidence type="ECO:0000256" key="13">
    <source>
        <dbReference type="ARBA" id="ARBA00023136"/>
    </source>
</evidence>
<keyword evidence="6 16" id="KW-0812">Transmembrane</keyword>
<comment type="caution">
    <text evidence="19">The sequence shown here is derived from an EMBL/GenBank/DDBJ whole genome shotgun (WGS) entry which is preliminary data.</text>
</comment>
<keyword evidence="9 15" id="KW-0863">Zinc-finger</keyword>
<dbReference type="EMBL" id="CM004388">
    <property type="protein sequence ID" value="OAY56362.1"/>
    <property type="molecule type" value="Genomic_DNA"/>
</dbReference>
<feature type="transmembrane region" description="Helical" evidence="16">
    <location>
        <begin position="229"/>
        <end position="251"/>
    </location>
</feature>
<dbReference type="PANTHER" id="PTHR46279:SF31">
    <property type="entry name" value="RING-H2 FINGER PROTEIN ATL20-LIKE ISOFORM X1"/>
    <property type="match status" value="1"/>
</dbReference>
<keyword evidence="8 17" id="KW-0732">Signal</keyword>
<dbReference type="InterPro" id="IPR046948">
    <property type="entry name" value="ATL20-22-like"/>
</dbReference>
<dbReference type="OrthoDB" id="8062037at2759"/>
<protein>
    <recommendedName>
        <fullName evidence="4">RING-type E3 ubiquitin transferase</fullName>
        <ecNumber evidence="4">2.3.2.27</ecNumber>
    </recommendedName>
</protein>
<reference evidence="20" key="1">
    <citation type="journal article" date="2016" name="Nat. Biotechnol.">
        <title>Sequencing wild and cultivated cassava and related species reveals extensive interspecific hybridization and genetic diversity.</title>
        <authorList>
            <person name="Bredeson J.V."/>
            <person name="Lyons J.B."/>
            <person name="Prochnik S.E."/>
            <person name="Wu G.A."/>
            <person name="Ha C.M."/>
            <person name="Edsinger-Gonzales E."/>
            <person name="Grimwood J."/>
            <person name="Schmutz J."/>
            <person name="Rabbi I.Y."/>
            <person name="Egesi C."/>
            <person name="Nauluvula P."/>
            <person name="Lebot V."/>
            <person name="Ndunguru J."/>
            <person name="Mkamilo G."/>
            <person name="Bart R.S."/>
            <person name="Setter T.L."/>
            <person name="Gleadow R.M."/>
            <person name="Kulakow P."/>
            <person name="Ferguson M.E."/>
            <person name="Rounsley S."/>
            <person name="Rokhsar D.S."/>
        </authorList>
    </citation>
    <scope>NUCLEOTIDE SEQUENCE [LARGE SCALE GENOMIC DNA]</scope>
    <source>
        <strain evidence="20">cv. AM560-2</strain>
    </source>
</reference>
<dbReference type="InterPro" id="IPR001841">
    <property type="entry name" value="Znf_RING"/>
</dbReference>
<evidence type="ECO:0000256" key="1">
    <source>
        <dbReference type="ARBA" id="ARBA00000900"/>
    </source>
</evidence>
<dbReference type="Gramene" id="Manes.02G010100.1.v8.1">
    <property type="protein sequence ID" value="Manes.02G010100.1.v8.1.CDS"/>
    <property type="gene ID" value="Manes.02G010100.v8.1"/>
</dbReference>
<dbReference type="SUPFAM" id="SSF57850">
    <property type="entry name" value="RING/U-box"/>
    <property type="match status" value="1"/>
</dbReference>
<dbReference type="EC" id="2.3.2.27" evidence="4"/>
<accession>A0A2C9WC48</accession>
<comment type="subcellular location">
    <subcellularLocation>
        <location evidence="2">Membrane</location>
        <topology evidence="2">Single-pass membrane protein</topology>
    </subcellularLocation>
</comment>
<name>A0A2C9WC48_MANES</name>
<evidence type="ECO:0000256" key="17">
    <source>
        <dbReference type="SAM" id="SignalP"/>
    </source>
</evidence>